<evidence type="ECO:0000256" key="7">
    <source>
        <dbReference type="PROSITE-ProRule" id="PRU00284"/>
    </source>
</evidence>
<protein>
    <submittedName>
        <fullName evidence="12">Methyl-accepting chemotaxis protein</fullName>
    </submittedName>
</protein>
<dbReference type="SMART" id="SM00283">
    <property type="entry name" value="MA"/>
    <property type="match status" value="1"/>
</dbReference>
<keyword evidence="3 9" id="KW-0812">Transmembrane</keyword>
<dbReference type="InterPro" id="IPR051310">
    <property type="entry name" value="MCP_chemotaxis"/>
</dbReference>
<dbReference type="SUPFAM" id="SSF58104">
    <property type="entry name" value="Methyl-accepting chemotaxis protein (MCP) signaling domain"/>
    <property type="match status" value="1"/>
</dbReference>
<comment type="subcellular location">
    <subcellularLocation>
        <location evidence="1">Cell membrane</location>
        <topology evidence="1">Multi-pass membrane protein</topology>
    </subcellularLocation>
</comment>
<gene>
    <name evidence="12" type="ORF">EXJ73_11635</name>
</gene>
<evidence type="ECO:0000259" key="10">
    <source>
        <dbReference type="PROSITE" id="PS50111"/>
    </source>
</evidence>
<dbReference type="InterPro" id="IPR003660">
    <property type="entry name" value="HAMP_dom"/>
</dbReference>
<keyword evidence="5 9" id="KW-0472">Membrane</keyword>
<dbReference type="GO" id="GO:0005886">
    <property type="term" value="C:plasma membrane"/>
    <property type="evidence" value="ECO:0007669"/>
    <property type="project" value="UniProtKB-SubCell"/>
</dbReference>
<keyword evidence="8" id="KW-0175">Coiled coil</keyword>
<evidence type="ECO:0000256" key="9">
    <source>
        <dbReference type="SAM" id="Phobius"/>
    </source>
</evidence>
<feature type="domain" description="HAMP" evidence="11">
    <location>
        <begin position="300"/>
        <end position="354"/>
    </location>
</feature>
<dbReference type="InterPro" id="IPR029151">
    <property type="entry name" value="Sensor-like_sf"/>
</dbReference>
<evidence type="ECO:0000256" key="3">
    <source>
        <dbReference type="ARBA" id="ARBA00022692"/>
    </source>
</evidence>
<evidence type="ECO:0000256" key="2">
    <source>
        <dbReference type="ARBA" id="ARBA00022475"/>
    </source>
</evidence>
<comment type="caution">
    <text evidence="12">The sequence shown here is derived from an EMBL/GenBank/DDBJ whole genome shotgun (WGS) entry which is preliminary data.</text>
</comment>
<dbReference type="SUPFAM" id="SSF103190">
    <property type="entry name" value="Sensory domain-like"/>
    <property type="match status" value="1"/>
</dbReference>
<accession>A0A9X4LH69</accession>
<reference evidence="12" key="1">
    <citation type="submission" date="2019-02" db="EMBL/GenBank/DDBJ databases">
        <title>Draft genome of the type strain Pelomonas aquatica CCUG 52575T.</title>
        <authorList>
            <person name="Gomila M."/>
            <person name="Lalucat J."/>
        </authorList>
    </citation>
    <scope>NUCLEOTIDE SEQUENCE</scope>
    <source>
        <strain evidence="12">CCUG 52575</strain>
    </source>
</reference>
<dbReference type="CDD" id="cd12913">
    <property type="entry name" value="PDC1_MCP_like"/>
    <property type="match status" value="1"/>
</dbReference>
<dbReference type="Proteomes" id="UP001152766">
    <property type="component" value="Unassembled WGS sequence"/>
</dbReference>
<dbReference type="FunFam" id="1.10.287.950:FF:000001">
    <property type="entry name" value="Methyl-accepting chemotaxis sensory transducer"/>
    <property type="match status" value="1"/>
</dbReference>
<dbReference type="CDD" id="cd06225">
    <property type="entry name" value="HAMP"/>
    <property type="match status" value="1"/>
</dbReference>
<dbReference type="InterPro" id="IPR004089">
    <property type="entry name" value="MCPsignal_dom"/>
</dbReference>
<dbReference type="EMBL" id="SGUG01000015">
    <property type="protein sequence ID" value="MDG0863118.1"/>
    <property type="molecule type" value="Genomic_DNA"/>
</dbReference>
<feature type="transmembrane region" description="Helical" evidence="9">
    <location>
        <begin position="276"/>
        <end position="300"/>
    </location>
</feature>
<dbReference type="PROSITE" id="PS50885">
    <property type="entry name" value="HAMP"/>
    <property type="match status" value="1"/>
</dbReference>
<dbReference type="GO" id="GO:0007165">
    <property type="term" value="P:signal transduction"/>
    <property type="evidence" value="ECO:0007669"/>
    <property type="project" value="UniProtKB-KW"/>
</dbReference>
<dbReference type="Gene3D" id="1.10.287.950">
    <property type="entry name" value="Methyl-accepting chemotaxis protein"/>
    <property type="match status" value="1"/>
</dbReference>
<evidence type="ECO:0000313" key="12">
    <source>
        <dbReference type="EMBL" id="MDG0863118.1"/>
    </source>
</evidence>
<evidence type="ECO:0000256" key="8">
    <source>
        <dbReference type="SAM" id="Coils"/>
    </source>
</evidence>
<dbReference type="Pfam" id="PF02743">
    <property type="entry name" value="dCache_1"/>
    <property type="match status" value="1"/>
</dbReference>
<evidence type="ECO:0000256" key="5">
    <source>
        <dbReference type="ARBA" id="ARBA00023136"/>
    </source>
</evidence>
<dbReference type="Gene3D" id="3.30.450.20">
    <property type="entry name" value="PAS domain"/>
    <property type="match status" value="2"/>
</dbReference>
<proteinExistence type="inferred from homology"/>
<dbReference type="GO" id="GO:0006935">
    <property type="term" value="P:chemotaxis"/>
    <property type="evidence" value="ECO:0007669"/>
    <property type="project" value="TreeGrafter"/>
</dbReference>
<dbReference type="AlphaFoldDB" id="A0A9X4LH69"/>
<keyword evidence="2" id="KW-1003">Cell membrane</keyword>
<organism evidence="12 13">
    <name type="scientific">Pelomonas aquatica</name>
    <dbReference type="NCBI Taxonomy" id="431058"/>
    <lineage>
        <taxon>Bacteria</taxon>
        <taxon>Pseudomonadati</taxon>
        <taxon>Pseudomonadota</taxon>
        <taxon>Betaproteobacteria</taxon>
        <taxon>Burkholderiales</taxon>
        <taxon>Sphaerotilaceae</taxon>
        <taxon>Roseateles</taxon>
    </lineage>
</organism>
<evidence type="ECO:0000259" key="11">
    <source>
        <dbReference type="PROSITE" id="PS50885"/>
    </source>
</evidence>
<dbReference type="InterPro" id="IPR033479">
    <property type="entry name" value="dCache_1"/>
</dbReference>
<dbReference type="Pfam" id="PF00015">
    <property type="entry name" value="MCPsignal"/>
    <property type="match status" value="1"/>
</dbReference>
<evidence type="ECO:0000256" key="4">
    <source>
        <dbReference type="ARBA" id="ARBA00022989"/>
    </source>
</evidence>
<name>A0A9X4LH69_9BURK</name>
<keyword evidence="7" id="KW-0807">Transducer</keyword>
<comment type="similarity">
    <text evidence="6">Belongs to the methyl-accepting chemotaxis (MCP) protein family.</text>
</comment>
<keyword evidence="13" id="KW-1185">Reference proteome</keyword>
<dbReference type="GO" id="GO:0004888">
    <property type="term" value="F:transmembrane signaling receptor activity"/>
    <property type="evidence" value="ECO:0007669"/>
    <property type="project" value="TreeGrafter"/>
</dbReference>
<evidence type="ECO:0000256" key="1">
    <source>
        <dbReference type="ARBA" id="ARBA00004651"/>
    </source>
</evidence>
<feature type="domain" description="Methyl-accepting transducer" evidence="10">
    <location>
        <begin position="359"/>
        <end position="588"/>
    </location>
</feature>
<dbReference type="PROSITE" id="PS50111">
    <property type="entry name" value="CHEMOTAXIS_TRANSDUC_2"/>
    <property type="match status" value="1"/>
</dbReference>
<dbReference type="PANTHER" id="PTHR43531:SF16">
    <property type="entry name" value="METHYL-ACCEPTING CHEMOTAXIS PROTEIN II"/>
    <property type="match status" value="1"/>
</dbReference>
<sequence>MLAMFKSLRAQLVALAVLSMFLGLLALAVANYLTARGQVLDDLQKNTLGLAQAQAQAISDWAASKAAVVKSTTPVAAVPEADAQKFLVQAHDSGGFDNSYVAFEDKRILFNAPQNLPPGYDPTGRPWYLLAAGAGGPVLTSPYKDAATQRMVVTFAVAVKEGGSTKAVAAGDVFLDNVVNIVKSIKPTPSSFAFLTDKDGNFIAHPDLKRGGTPARDVVAGLTPERLHQLAAGARLEPADIDGVAHELLATEVKGTDWVLVIALNKSEALASLRSLAVSSLLAAAVVLVLAGLVIGGLVAQRLRRLAQLDEVMRDIASGDGDLTRRVSAAGEDELAAIARSFNTFVEKLSGVLREIRDSSESVRTASQEIAIGNQDLSARTEQTASSLEQTSSSAEQLTDTVKLNAERAAQANQLVSAASSVAQRGGDVVSRVVSTMQDISASSSRIADIIGVIDGIAFQTNILALNAAVEAARAGEQGRGFAVVASEVRSLAQRSADAAKEIKTLISASVERVESGSRLVHEAGETMTEIVGSVGQVTGIMQEIAAASSEQSGSIAEVSTAVGHLDQLTQQNAALVEESAAAAEALKQQAERLAAAVGAFRLAG</sequence>
<dbReference type="CDD" id="cd12912">
    <property type="entry name" value="PDC2_MCP_like"/>
    <property type="match status" value="1"/>
</dbReference>
<dbReference type="PANTHER" id="PTHR43531">
    <property type="entry name" value="PROTEIN ICFG"/>
    <property type="match status" value="1"/>
</dbReference>
<dbReference type="RefSeq" id="WP_268152214.1">
    <property type="nucleotide sequence ID" value="NZ_JAPPUW010000014.1"/>
</dbReference>
<dbReference type="CDD" id="cd11386">
    <property type="entry name" value="MCP_signal"/>
    <property type="match status" value="1"/>
</dbReference>
<dbReference type="SMART" id="SM00304">
    <property type="entry name" value="HAMP"/>
    <property type="match status" value="1"/>
</dbReference>
<evidence type="ECO:0000313" key="13">
    <source>
        <dbReference type="Proteomes" id="UP001152766"/>
    </source>
</evidence>
<dbReference type="Pfam" id="PF00672">
    <property type="entry name" value="HAMP"/>
    <property type="match status" value="1"/>
</dbReference>
<keyword evidence="4 9" id="KW-1133">Transmembrane helix</keyword>
<evidence type="ECO:0000256" key="6">
    <source>
        <dbReference type="ARBA" id="ARBA00029447"/>
    </source>
</evidence>
<feature type="coiled-coil region" evidence="8">
    <location>
        <begin position="566"/>
        <end position="597"/>
    </location>
</feature>